<name>A0A0M9DC84_9LACO</name>
<evidence type="ECO:0000313" key="2">
    <source>
        <dbReference type="EMBL" id="KOY76583.1"/>
    </source>
</evidence>
<dbReference type="Pfam" id="PF07314">
    <property type="entry name" value="Lit"/>
    <property type="match status" value="1"/>
</dbReference>
<protein>
    <recommendedName>
        <fullName evidence="4">Integral membrane protein</fullName>
    </recommendedName>
</protein>
<dbReference type="AlphaFoldDB" id="A0A0M9DC84"/>
<keyword evidence="3" id="KW-1185">Reference proteome</keyword>
<sequence length="208" mass="24936">MNIEFMKYRALSLVIILWFITCSIFLFMNMPFIYTSVVHVLNVQHDIKMSSGQISDNYLLIIRYLQSFFISDMQTTLPINNVVKVHFGDVRRLILLNNLFMVVMTPIVIKLLIRLRKNRLLWLLKSAFRQIYGCFVFLFVFALIDFNDAFIFFHKILFRNNDWIFNAKKEPIIILFPDQYFMIGFAFIFIFVTVFHLILLRFINRSTQ</sequence>
<dbReference type="InterPro" id="IPR010178">
    <property type="entry name" value="Lit"/>
</dbReference>
<comment type="caution">
    <text evidence="2">The sequence shown here is derived from an EMBL/GenBank/DDBJ whole genome shotgun (WGS) entry which is preliminary data.</text>
</comment>
<dbReference type="PATRIC" id="fig|148814.8.peg.577"/>
<feature type="transmembrane region" description="Helical" evidence="1">
    <location>
        <begin position="12"/>
        <end position="34"/>
    </location>
</feature>
<dbReference type="EMBL" id="JXCY01000005">
    <property type="protein sequence ID" value="KOY76583.1"/>
    <property type="molecule type" value="Genomic_DNA"/>
</dbReference>
<reference evidence="2 3" key="1">
    <citation type="journal article" date="2015" name="Genome Biol. Evol.">
        <title>Functionally Structured Genomes in Lactobacillus kunkeei Colonizing the Honey Crop and Food Products of Honeybees and Stingless Bees.</title>
        <authorList>
            <person name="Tamarit D."/>
            <person name="Ellegaard K.M."/>
            <person name="Wikander J."/>
            <person name="Olofsson T."/>
            <person name="Vasquez A."/>
            <person name="Andersson S.G."/>
        </authorList>
    </citation>
    <scope>NUCLEOTIDE SEQUENCE [LARGE SCALE GENOMIC DNA]</scope>
    <source>
        <strain evidence="2 3">LAko</strain>
    </source>
</reference>
<keyword evidence="1" id="KW-0812">Transmembrane</keyword>
<proteinExistence type="predicted"/>
<organism evidence="2 3">
    <name type="scientific">Apilactobacillus kunkeei</name>
    <dbReference type="NCBI Taxonomy" id="148814"/>
    <lineage>
        <taxon>Bacteria</taxon>
        <taxon>Bacillati</taxon>
        <taxon>Bacillota</taxon>
        <taxon>Bacilli</taxon>
        <taxon>Lactobacillales</taxon>
        <taxon>Lactobacillaceae</taxon>
        <taxon>Apilactobacillus</taxon>
    </lineage>
</organism>
<evidence type="ECO:0008006" key="4">
    <source>
        <dbReference type="Google" id="ProtNLM"/>
    </source>
</evidence>
<evidence type="ECO:0000313" key="3">
    <source>
        <dbReference type="Proteomes" id="UP000037778"/>
    </source>
</evidence>
<feature type="transmembrane region" description="Helical" evidence="1">
    <location>
        <begin position="93"/>
        <end position="113"/>
    </location>
</feature>
<feature type="transmembrane region" description="Helical" evidence="1">
    <location>
        <begin position="180"/>
        <end position="203"/>
    </location>
</feature>
<keyword evidence="1" id="KW-0472">Membrane</keyword>
<dbReference type="Proteomes" id="UP000037778">
    <property type="component" value="Unassembled WGS sequence"/>
</dbReference>
<keyword evidence="1" id="KW-1133">Transmembrane helix</keyword>
<feature type="transmembrane region" description="Helical" evidence="1">
    <location>
        <begin position="134"/>
        <end position="153"/>
    </location>
</feature>
<gene>
    <name evidence="2" type="ORF">RZ71_13810</name>
</gene>
<evidence type="ECO:0000256" key="1">
    <source>
        <dbReference type="SAM" id="Phobius"/>
    </source>
</evidence>
<dbReference type="NCBIfam" id="TIGR01906">
    <property type="entry name" value="integ_TIGR01906"/>
    <property type="match status" value="1"/>
</dbReference>
<accession>A0A0M9DC84</accession>